<accession>S7KE10</accession>
<dbReference type="AlphaFoldDB" id="S7KE10"/>
<evidence type="ECO:0000313" key="2">
    <source>
        <dbReference type="EMBL" id="EPP34441.1"/>
    </source>
</evidence>
<dbReference type="EMBL" id="ATNB01000159">
    <property type="protein sequence ID" value="EPP34441.1"/>
    <property type="molecule type" value="Genomic_DNA"/>
</dbReference>
<gene>
    <name evidence="2" type="ORF">CP10139811_0517</name>
</gene>
<reference evidence="2 3" key="1">
    <citation type="submission" date="2013-04" db="EMBL/GenBank/DDBJ databases">
        <title>Genome sequence of Chlamydia psittaci 10-1398/11.</title>
        <authorList>
            <person name="Huot-Creasy H."/>
            <person name="McCracken C.L."/>
            <person name="Humphries M."/>
            <person name="Sachse K."/>
            <person name="Laroucau K."/>
            <person name="Bavoil P."/>
            <person name="Myers G.S."/>
        </authorList>
    </citation>
    <scope>NUCLEOTIDE SEQUENCE [LARGE SCALE GENOMIC DNA]</scope>
    <source>
        <strain evidence="2 3">10_1398_11</strain>
    </source>
</reference>
<dbReference type="Proteomes" id="UP000016200">
    <property type="component" value="Unassembled WGS sequence"/>
</dbReference>
<dbReference type="RefSeq" id="WP_020370505.1">
    <property type="nucleotide sequence ID" value="NZ_KE360208.1"/>
</dbReference>
<evidence type="ECO:0000313" key="3">
    <source>
        <dbReference type="Proteomes" id="UP000016200"/>
    </source>
</evidence>
<dbReference type="HOGENOM" id="CLU_1607925_0_0_0"/>
<sequence length="165" mass="19425">MLENGQGNTNLQSQLSTILSQQKECQQQLIGKENELQTLKKTTKLHETAQEKWFARARWLEKTNAYLKHINLQLNEVVEEQEIRMVSANIQLEKLSQSIDTINHKREEEKKEITLQWAYLQETLQSLQTELTGKCLELDQARQTIDTLNLKIKEFEQKKEDSQEK</sequence>
<proteinExistence type="predicted"/>
<organism evidence="2 3">
    <name type="scientific">Chlamydia ibidis</name>
    <dbReference type="NCBI Taxonomy" id="1405396"/>
    <lineage>
        <taxon>Bacteria</taxon>
        <taxon>Pseudomonadati</taxon>
        <taxon>Chlamydiota</taxon>
        <taxon>Chlamydiia</taxon>
        <taxon>Chlamydiales</taxon>
        <taxon>Chlamydiaceae</taxon>
        <taxon>Chlamydia/Chlamydophila group</taxon>
        <taxon>Chlamydia</taxon>
    </lineage>
</organism>
<comment type="caution">
    <text evidence="2">The sequence shown here is derived from an EMBL/GenBank/DDBJ whole genome shotgun (WGS) entry which is preliminary data.</text>
</comment>
<protein>
    <submittedName>
        <fullName evidence="2">Uncharacterized protein</fullName>
    </submittedName>
</protein>
<evidence type="ECO:0000256" key="1">
    <source>
        <dbReference type="SAM" id="Coils"/>
    </source>
</evidence>
<keyword evidence="1" id="KW-0175">Coiled coil</keyword>
<name>S7KE10_9CHLA</name>
<feature type="coiled-coil region" evidence="1">
    <location>
        <begin position="78"/>
        <end position="112"/>
    </location>
</feature>
<feature type="coiled-coil region" evidence="1">
    <location>
        <begin position="138"/>
        <end position="165"/>
    </location>
</feature>
<dbReference type="PATRIC" id="fig|1238237.3.peg.634"/>